<dbReference type="InterPro" id="IPR003594">
    <property type="entry name" value="HATPase_dom"/>
</dbReference>
<dbReference type="PANTHER" id="PTHR43711">
    <property type="entry name" value="TWO-COMPONENT HISTIDINE KINASE"/>
    <property type="match status" value="1"/>
</dbReference>
<keyword evidence="5 11" id="KW-0418">Kinase</keyword>
<dbReference type="InterPro" id="IPR003661">
    <property type="entry name" value="HisK_dim/P_dom"/>
</dbReference>
<dbReference type="SUPFAM" id="SSF55874">
    <property type="entry name" value="ATPase domain of HSP90 chaperone/DNA topoisomerase II/histidine kinase"/>
    <property type="match status" value="1"/>
</dbReference>
<evidence type="ECO:0000256" key="7">
    <source>
        <dbReference type="PROSITE-ProRule" id="PRU00339"/>
    </source>
</evidence>
<dbReference type="InterPro" id="IPR050736">
    <property type="entry name" value="Sensor_HK_Regulatory"/>
</dbReference>
<dbReference type="InterPro" id="IPR019734">
    <property type="entry name" value="TPR_rpt"/>
</dbReference>
<dbReference type="Gene3D" id="1.25.40.10">
    <property type="entry name" value="Tetratricopeptide repeat domain"/>
    <property type="match status" value="2"/>
</dbReference>
<keyword evidence="9" id="KW-1133">Transmembrane helix</keyword>
<keyword evidence="12" id="KW-1185">Reference proteome</keyword>
<dbReference type="InterPro" id="IPR004358">
    <property type="entry name" value="Sig_transdc_His_kin-like_C"/>
</dbReference>
<keyword evidence="7" id="KW-0802">TPR repeat</keyword>
<dbReference type="CDD" id="cd00075">
    <property type="entry name" value="HATPase"/>
    <property type="match status" value="1"/>
</dbReference>
<dbReference type="AlphaFoldDB" id="A0A1M4XGV5"/>
<evidence type="ECO:0000256" key="9">
    <source>
        <dbReference type="SAM" id="Phobius"/>
    </source>
</evidence>
<dbReference type="GO" id="GO:0000155">
    <property type="term" value="F:phosphorelay sensor kinase activity"/>
    <property type="evidence" value="ECO:0007669"/>
    <property type="project" value="InterPro"/>
</dbReference>
<dbReference type="PRINTS" id="PR00344">
    <property type="entry name" value="BCTRLSENSOR"/>
</dbReference>
<keyword evidence="6" id="KW-0902">Two-component regulatory system</keyword>
<dbReference type="InterPro" id="IPR036097">
    <property type="entry name" value="HisK_dim/P_sf"/>
</dbReference>
<dbReference type="SMART" id="SM00387">
    <property type="entry name" value="HATPase_c"/>
    <property type="match status" value="1"/>
</dbReference>
<sequence length="694" mass="79257">MSFKALYISSREIRLKLTVFWLLLFLCGVNFAQETSIGELRQKITTLRSQNKQVNKDTIYIGLLMDLGAKLRFLNPDSLLLLSSEAQKLSSNIDYKKGVSEALFNLGTYYSDIGEHSKAIDNYEMALVNAKKDNNQNLVLRIGNELANENVYSGNYSTALLGYLENIKLAESYGNRKMESILYENVADLYATQKDYDQALYFYNKVEKINLKIGDDKNSAETMSNVASIYAETGDFQNALFKINRSIKIFEQGEVWDWLAYAYEVKGKVYLKQKQFTRALYWYNKSVELHENLQDDRGIIDLYNGMAEANFGLEKDSISQNYAMMAYEISSTIKSMEGIKKCSNTLYKVYKNQENYAAALKYHEIFRQISDTLSRDENKMSMTMLKTEISHKNQQEALVLKNEKTLAKQRLYIYIAILFVIIMGAIAFLVVRGQKILKKLNKELESQKQDLEEREAELWETNNTKNKLFSIIAHDLRGPIGALEGLLKLLNSGDIKESEFKEFIPKLKNDVNSISFTLNNLLTWGQSQMREATTDPTNVDLNTLVENNINLLSELAFTKMITMDNLIVNKAIIWSDENQMDIVIRNLLSNALKFTPNNGHITIGYVDRPDYLEVFVKDNGIGMDEYVQEQILSKNTNITTYGTNNEKGTGLGLSLCSEMVIKNGGTLWVKSEINEGSTFYFTVPKGKKQFQKSA</sequence>
<dbReference type="InterPro" id="IPR036890">
    <property type="entry name" value="HATPase_C_sf"/>
</dbReference>
<feature type="coiled-coil region" evidence="8">
    <location>
        <begin position="430"/>
        <end position="464"/>
    </location>
</feature>
<accession>A0A1M4XGV5</accession>
<dbReference type="Pfam" id="PF13424">
    <property type="entry name" value="TPR_12"/>
    <property type="match status" value="1"/>
</dbReference>
<evidence type="ECO:0000259" key="10">
    <source>
        <dbReference type="PROSITE" id="PS50109"/>
    </source>
</evidence>
<dbReference type="EC" id="2.7.13.3" evidence="2"/>
<keyword evidence="9" id="KW-0812">Transmembrane</keyword>
<feature type="transmembrane region" description="Helical" evidence="9">
    <location>
        <begin position="411"/>
        <end position="431"/>
    </location>
</feature>
<dbReference type="RefSeq" id="WP_072860955.1">
    <property type="nucleotide sequence ID" value="NZ_FQUX01000002.1"/>
</dbReference>
<dbReference type="PANTHER" id="PTHR43711:SF31">
    <property type="entry name" value="HISTIDINE KINASE"/>
    <property type="match status" value="1"/>
</dbReference>
<dbReference type="Gene3D" id="3.30.565.10">
    <property type="entry name" value="Histidine kinase-like ATPase, C-terminal domain"/>
    <property type="match status" value="1"/>
</dbReference>
<protein>
    <recommendedName>
        <fullName evidence="2">histidine kinase</fullName>
        <ecNumber evidence="2">2.7.13.3</ecNumber>
    </recommendedName>
</protein>
<dbReference type="Pfam" id="PF02518">
    <property type="entry name" value="HATPase_c"/>
    <property type="match status" value="1"/>
</dbReference>
<dbReference type="Gene3D" id="1.10.287.130">
    <property type="match status" value="1"/>
</dbReference>
<dbReference type="PROSITE" id="PS50005">
    <property type="entry name" value="TPR"/>
    <property type="match status" value="2"/>
</dbReference>
<evidence type="ECO:0000256" key="2">
    <source>
        <dbReference type="ARBA" id="ARBA00012438"/>
    </source>
</evidence>
<evidence type="ECO:0000256" key="6">
    <source>
        <dbReference type="ARBA" id="ARBA00023012"/>
    </source>
</evidence>
<comment type="catalytic activity">
    <reaction evidence="1">
        <text>ATP + protein L-histidine = ADP + protein N-phospho-L-histidine.</text>
        <dbReference type="EC" id="2.7.13.3"/>
    </reaction>
</comment>
<dbReference type="SMART" id="SM00028">
    <property type="entry name" value="TPR"/>
    <property type="match status" value="4"/>
</dbReference>
<evidence type="ECO:0000256" key="4">
    <source>
        <dbReference type="ARBA" id="ARBA00022679"/>
    </source>
</evidence>
<feature type="repeat" description="TPR" evidence="7">
    <location>
        <begin position="100"/>
        <end position="133"/>
    </location>
</feature>
<gene>
    <name evidence="11" type="ORF">SAMN03080594_10273</name>
</gene>
<keyword evidence="3" id="KW-0597">Phosphoprotein</keyword>
<evidence type="ECO:0000256" key="3">
    <source>
        <dbReference type="ARBA" id="ARBA00022553"/>
    </source>
</evidence>
<dbReference type="CDD" id="cd00082">
    <property type="entry name" value="HisKA"/>
    <property type="match status" value="1"/>
</dbReference>
<dbReference type="SUPFAM" id="SSF47384">
    <property type="entry name" value="Homodimeric domain of signal transducing histidine kinase"/>
    <property type="match status" value="1"/>
</dbReference>
<feature type="repeat" description="TPR" evidence="7">
    <location>
        <begin position="260"/>
        <end position="293"/>
    </location>
</feature>
<organism evidence="11 12">
    <name type="scientific">Arenibacter palladensis</name>
    <dbReference type="NCBI Taxonomy" id="237373"/>
    <lineage>
        <taxon>Bacteria</taxon>
        <taxon>Pseudomonadati</taxon>
        <taxon>Bacteroidota</taxon>
        <taxon>Flavobacteriia</taxon>
        <taxon>Flavobacteriales</taxon>
        <taxon>Flavobacteriaceae</taxon>
        <taxon>Arenibacter</taxon>
    </lineage>
</organism>
<name>A0A1M4XGV5_9FLAO</name>
<evidence type="ECO:0000256" key="1">
    <source>
        <dbReference type="ARBA" id="ARBA00000085"/>
    </source>
</evidence>
<proteinExistence type="predicted"/>
<dbReference type="InterPro" id="IPR011990">
    <property type="entry name" value="TPR-like_helical_dom_sf"/>
</dbReference>
<feature type="domain" description="Histidine kinase" evidence="10">
    <location>
        <begin position="471"/>
        <end position="687"/>
    </location>
</feature>
<dbReference type="InterPro" id="IPR005467">
    <property type="entry name" value="His_kinase_dom"/>
</dbReference>
<evidence type="ECO:0000313" key="11">
    <source>
        <dbReference type="EMBL" id="SHE92725.1"/>
    </source>
</evidence>
<reference evidence="12" key="1">
    <citation type="submission" date="2016-11" db="EMBL/GenBank/DDBJ databases">
        <authorList>
            <person name="Varghese N."/>
            <person name="Submissions S."/>
        </authorList>
    </citation>
    <scope>NUCLEOTIDE SEQUENCE [LARGE SCALE GENOMIC DNA]</scope>
    <source>
        <strain evidence="12">DSM 17539</strain>
    </source>
</reference>
<dbReference type="SUPFAM" id="SSF48452">
    <property type="entry name" value="TPR-like"/>
    <property type="match status" value="2"/>
</dbReference>
<dbReference type="OrthoDB" id="9810447at2"/>
<evidence type="ECO:0000313" key="12">
    <source>
        <dbReference type="Proteomes" id="UP000184406"/>
    </source>
</evidence>
<keyword evidence="8" id="KW-0175">Coiled coil</keyword>
<dbReference type="EMBL" id="FQUX01000002">
    <property type="protein sequence ID" value="SHE92725.1"/>
    <property type="molecule type" value="Genomic_DNA"/>
</dbReference>
<keyword evidence="4" id="KW-0808">Transferase</keyword>
<dbReference type="SMART" id="SM00388">
    <property type="entry name" value="HisKA"/>
    <property type="match status" value="1"/>
</dbReference>
<evidence type="ECO:0000256" key="8">
    <source>
        <dbReference type="SAM" id="Coils"/>
    </source>
</evidence>
<dbReference type="PROSITE" id="PS50109">
    <property type="entry name" value="HIS_KIN"/>
    <property type="match status" value="1"/>
</dbReference>
<keyword evidence="9" id="KW-0472">Membrane</keyword>
<dbReference type="Pfam" id="PF00512">
    <property type="entry name" value="HisKA"/>
    <property type="match status" value="1"/>
</dbReference>
<evidence type="ECO:0000256" key="5">
    <source>
        <dbReference type="ARBA" id="ARBA00022777"/>
    </source>
</evidence>
<dbReference type="Proteomes" id="UP000184406">
    <property type="component" value="Unassembled WGS sequence"/>
</dbReference>